<accession>A0A2M6US42</accession>
<protein>
    <submittedName>
        <fullName evidence="1">Uncharacterized protein</fullName>
    </submittedName>
</protein>
<dbReference type="OrthoDB" id="7926552at2"/>
<sequence>MKTIITDHFSPLTPKAFQKPHKTVDTTINTRTLERKMLPFITPKISKEYAKGNFQHTAFKAHINHPPIFLKERLYVRAKLSI</sequence>
<comment type="caution">
    <text evidence="1">The sequence shown here is derived from an EMBL/GenBank/DDBJ whole genome shotgun (WGS) entry which is preliminary data.</text>
</comment>
<dbReference type="Proteomes" id="UP000229839">
    <property type="component" value="Unassembled WGS sequence"/>
</dbReference>
<gene>
    <name evidence="1" type="ORF">CER18_04935</name>
</gene>
<proteinExistence type="predicted"/>
<dbReference type="EMBL" id="NJGE01000009">
    <property type="protein sequence ID" value="PIT69015.1"/>
    <property type="molecule type" value="Genomic_DNA"/>
</dbReference>
<evidence type="ECO:0000313" key="2">
    <source>
        <dbReference type="Proteomes" id="UP000229839"/>
    </source>
</evidence>
<dbReference type="AlphaFoldDB" id="A0A2M6US42"/>
<name>A0A2M6US42_9HYPH</name>
<reference evidence="1 2" key="1">
    <citation type="submission" date="2017-06" db="EMBL/GenBank/DDBJ databases">
        <title>Draft genome of Bartonella tribocorum strain L103, isolated from a rodent in Laos.</title>
        <authorList>
            <person name="Hadjadj L."/>
            <person name="Jiyipong T."/>
            <person name="Morand S."/>
            <person name="Diene S.M."/>
            <person name="Rolain J.-M."/>
        </authorList>
    </citation>
    <scope>NUCLEOTIDE SEQUENCE [LARGE SCALE GENOMIC DNA]</scope>
    <source>
        <strain evidence="1 2">L103</strain>
    </source>
</reference>
<organism evidence="1 2">
    <name type="scientific">Bartonella tribocorum</name>
    <dbReference type="NCBI Taxonomy" id="85701"/>
    <lineage>
        <taxon>Bacteria</taxon>
        <taxon>Pseudomonadati</taxon>
        <taxon>Pseudomonadota</taxon>
        <taxon>Alphaproteobacteria</taxon>
        <taxon>Hyphomicrobiales</taxon>
        <taxon>Bartonellaceae</taxon>
        <taxon>Bartonella</taxon>
    </lineage>
</organism>
<evidence type="ECO:0000313" key="1">
    <source>
        <dbReference type="EMBL" id="PIT69015.1"/>
    </source>
</evidence>